<organism evidence="9 10">
    <name type="scientific">Halteria grandinella</name>
    <dbReference type="NCBI Taxonomy" id="5974"/>
    <lineage>
        <taxon>Eukaryota</taxon>
        <taxon>Sar</taxon>
        <taxon>Alveolata</taxon>
        <taxon>Ciliophora</taxon>
        <taxon>Intramacronucleata</taxon>
        <taxon>Spirotrichea</taxon>
        <taxon>Stichotrichia</taxon>
        <taxon>Sporadotrichida</taxon>
        <taxon>Halteriidae</taxon>
        <taxon>Halteria</taxon>
    </lineage>
</organism>
<keyword evidence="10" id="KW-1185">Reference proteome</keyword>
<evidence type="ECO:0000313" key="10">
    <source>
        <dbReference type="Proteomes" id="UP000785679"/>
    </source>
</evidence>
<accession>A0A8J8NNG4</accession>
<comment type="caution">
    <text evidence="9">The sequence shown here is derived from an EMBL/GenBank/DDBJ whole genome shotgun (WGS) entry which is preliminary data.</text>
</comment>
<gene>
    <name evidence="9" type="ORF">FGO68_gene14286</name>
</gene>
<keyword evidence="6 8" id="KW-0472">Membrane</keyword>
<feature type="transmembrane region" description="Helical" evidence="8">
    <location>
        <begin position="155"/>
        <end position="178"/>
    </location>
</feature>
<dbReference type="InterPro" id="IPR013936">
    <property type="entry name" value="CRT-like"/>
</dbReference>
<evidence type="ECO:0000256" key="5">
    <source>
        <dbReference type="ARBA" id="ARBA00022989"/>
    </source>
</evidence>
<evidence type="ECO:0000256" key="2">
    <source>
        <dbReference type="ARBA" id="ARBA00006690"/>
    </source>
</evidence>
<dbReference type="AlphaFoldDB" id="A0A8J8NNG4"/>
<feature type="transmembrane region" description="Helical" evidence="8">
    <location>
        <begin position="28"/>
        <end position="46"/>
    </location>
</feature>
<protein>
    <recommendedName>
        <fullName evidence="11">EamA domain-containing protein</fullName>
    </recommendedName>
</protein>
<dbReference type="SUPFAM" id="SSF103481">
    <property type="entry name" value="Multidrug resistance efflux transporter EmrE"/>
    <property type="match status" value="1"/>
</dbReference>
<name>A0A8J8NNG4_HALGN</name>
<keyword evidence="4 8" id="KW-0812">Transmembrane</keyword>
<dbReference type="Proteomes" id="UP000785679">
    <property type="component" value="Unassembled WGS sequence"/>
</dbReference>
<feature type="transmembrane region" description="Helical" evidence="8">
    <location>
        <begin position="184"/>
        <end position="207"/>
    </location>
</feature>
<dbReference type="PANTHER" id="PTHR13146">
    <property type="match status" value="1"/>
</dbReference>
<evidence type="ECO:0000256" key="6">
    <source>
        <dbReference type="ARBA" id="ARBA00023136"/>
    </source>
</evidence>
<dbReference type="PANTHER" id="PTHR13146:SF0">
    <property type="entry name" value="SOLUTE CARRIER FAMILY 35 MEMBER F6"/>
    <property type="match status" value="1"/>
</dbReference>
<comment type="subcellular location">
    <subcellularLocation>
        <location evidence="1">Membrane</location>
        <topology evidence="1">Multi-pass membrane protein</topology>
    </subcellularLocation>
</comment>
<evidence type="ECO:0000256" key="7">
    <source>
        <dbReference type="SAM" id="MobiDB-lite"/>
    </source>
</evidence>
<dbReference type="EMBL" id="RRYP01009700">
    <property type="protein sequence ID" value="TNV78877.1"/>
    <property type="molecule type" value="Genomic_DNA"/>
</dbReference>
<feature type="transmembrane region" description="Helical" evidence="8">
    <location>
        <begin position="373"/>
        <end position="395"/>
    </location>
</feature>
<feature type="region of interest" description="Disordered" evidence="7">
    <location>
        <begin position="419"/>
        <end position="456"/>
    </location>
</feature>
<keyword evidence="3" id="KW-0813">Transport</keyword>
<evidence type="ECO:0000313" key="9">
    <source>
        <dbReference type="EMBL" id="TNV78877.1"/>
    </source>
</evidence>
<feature type="transmembrane region" description="Helical" evidence="8">
    <location>
        <begin position="66"/>
        <end position="84"/>
    </location>
</feature>
<proteinExistence type="inferred from homology"/>
<evidence type="ECO:0000256" key="4">
    <source>
        <dbReference type="ARBA" id="ARBA00022692"/>
    </source>
</evidence>
<feature type="transmembrane region" description="Helical" evidence="8">
    <location>
        <begin position="219"/>
        <end position="239"/>
    </location>
</feature>
<feature type="transmembrane region" description="Helical" evidence="8">
    <location>
        <begin position="342"/>
        <end position="361"/>
    </location>
</feature>
<dbReference type="InterPro" id="IPR037185">
    <property type="entry name" value="EmrE-like"/>
</dbReference>
<evidence type="ECO:0008006" key="11">
    <source>
        <dbReference type="Google" id="ProtNLM"/>
    </source>
</evidence>
<comment type="similarity">
    <text evidence="2">Belongs to the CRT-like transporter family.</text>
</comment>
<dbReference type="GO" id="GO:0016020">
    <property type="term" value="C:membrane"/>
    <property type="evidence" value="ECO:0007669"/>
    <property type="project" value="UniProtKB-SubCell"/>
</dbReference>
<sequence>MHCSSTAAYYTKISAIYQDSMDSKRKQALVVFYFCLTVLTGSTYSIMQKIQNETKGKTTTFDHPFIQSFLCCIGEMMAFIVLAVKNRVEKKKLQKNADSVLLQKAYGNKDQIQSFDESATMQTEQQVEIKKYLFAIPAWLDMTESVLKNIATTMIAASIVQMLRGSVFIYCALLGLFFLKKPLYRHHFFAMMPILGGLVLVGIAFYLKSDQSKTYSFSDMLLGFILLQIGQIFGAFAFVAEEKFLGEYEDLDPLVVVGWEGVWGFLLWLVLLPIFQNIPCDNKLICTNGVIEDTLGAIDDYAANPTLILLSITLILDVSLLNIAGVNVTKYGSSAQRTTCDLLRNMFVWVFFLFVPIYNAQTDSYQYIEMFSMFQFFGFIVLTFGVLVYNEIVVLPCWRLNQYTRIAIGEREKMKESQRTISVVSDDDSRGQSDDSGFYNKQRAFGNSTKDKDILY</sequence>
<dbReference type="Pfam" id="PF08627">
    <property type="entry name" value="CRT-like"/>
    <property type="match status" value="1"/>
</dbReference>
<evidence type="ECO:0000256" key="3">
    <source>
        <dbReference type="ARBA" id="ARBA00022448"/>
    </source>
</evidence>
<evidence type="ECO:0000256" key="8">
    <source>
        <dbReference type="SAM" id="Phobius"/>
    </source>
</evidence>
<dbReference type="OrthoDB" id="300580at2759"/>
<evidence type="ECO:0000256" key="1">
    <source>
        <dbReference type="ARBA" id="ARBA00004141"/>
    </source>
</evidence>
<keyword evidence="5 8" id="KW-1133">Transmembrane helix</keyword>
<reference evidence="9" key="1">
    <citation type="submission" date="2019-06" db="EMBL/GenBank/DDBJ databases">
        <authorList>
            <person name="Zheng W."/>
        </authorList>
    </citation>
    <scope>NUCLEOTIDE SEQUENCE</scope>
    <source>
        <strain evidence="9">QDHG01</strain>
    </source>
</reference>